<name>A0A1R2AYW9_9CILI</name>
<comment type="caution">
    <text evidence="1">The sequence shown here is derived from an EMBL/GenBank/DDBJ whole genome shotgun (WGS) entry which is preliminary data.</text>
</comment>
<dbReference type="AlphaFoldDB" id="A0A1R2AYW9"/>
<keyword evidence="2" id="KW-1185">Reference proteome</keyword>
<organism evidence="1 2">
    <name type="scientific">Stentor coeruleus</name>
    <dbReference type="NCBI Taxonomy" id="5963"/>
    <lineage>
        <taxon>Eukaryota</taxon>
        <taxon>Sar</taxon>
        <taxon>Alveolata</taxon>
        <taxon>Ciliophora</taxon>
        <taxon>Postciliodesmatophora</taxon>
        <taxon>Heterotrichea</taxon>
        <taxon>Heterotrichida</taxon>
        <taxon>Stentoridae</taxon>
        <taxon>Stentor</taxon>
    </lineage>
</organism>
<evidence type="ECO:0000313" key="2">
    <source>
        <dbReference type="Proteomes" id="UP000187209"/>
    </source>
</evidence>
<dbReference type="EMBL" id="MPUH01001166">
    <property type="protein sequence ID" value="OMJ69719.1"/>
    <property type="molecule type" value="Genomic_DNA"/>
</dbReference>
<accession>A0A1R2AYW9</accession>
<dbReference type="Proteomes" id="UP000187209">
    <property type="component" value="Unassembled WGS sequence"/>
</dbReference>
<reference evidence="1 2" key="1">
    <citation type="submission" date="2016-11" db="EMBL/GenBank/DDBJ databases">
        <title>The macronuclear genome of Stentor coeruleus: a giant cell with tiny introns.</title>
        <authorList>
            <person name="Slabodnick M."/>
            <person name="Ruby J.G."/>
            <person name="Reiff S.B."/>
            <person name="Swart E.C."/>
            <person name="Gosai S."/>
            <person name="Prabakaran S."/>
            <person name="Witkowska E."/>
            <person name="Larue G.E."/>
            <person name="Fisher S."/>
            <person name="Freeman R.M."/>
            <person name="Gunawardena J."/>
            <person name="Chu W."/>
            <person name="Stover N.A."/>
            <person name="Gregory B.D."/>
            <person name="Nowacki M."/>
            <person name="Derisi J."/>
            <person name="Roy S.W."/>
            <person name="Marshall W.F."/>
            <person name="Sood P."/>
        </authorList>
    </citation>
    <scope>NUCLEOTIDE SEQUENCE [LARGE SCALE GENOMIC DNA]</scope>
    <source>
        <strain evidence="1">WM001</strain>
    </source>
</reference>
<sequence length="72" mass="8458">MNDSYRHWSEDLFYSTEIIVENRVEPIDNENIPSPMRPARTQSRWLEVTPTRSPLQALQETPLGLRYSPISK</sequence>
<gene>
    <name evidence="1" type="ORF">SteCoe_32482</name>
</gene>
<proteinExistence type="predicted"/>
<protein>
    <submittedName>
        <fullName evidence="1">Uncharacterized protein</fullName>
    </submittedName>
</protein>
<evidence type="ECO:0000313" key="1">
    <source>
        <dbReference type="EMBL" id="OMJ69719.1"/>
    </source>
</evidence>